<keyword evidence="2" id="KW-0575">Peroxidase</keyword>
<dbReference type="Gene3D" id="3.40.30.10">
    <property type="entry name" value="Glutaredoxin"/>
    <property type="match status" value="1"/>
</dbReference>
<organism evidence="2 3">
    <name type="scientific">Streptacidiphilus cavernicola</name>
    <dbReference type="NCBI Taxonomy" id="3342716"/>
    <lineage>
        <taxon>Bacteria</taxon>
        <taxon>Bacillati</taxon>
        <taxon>Actinomycetota</taxon>
        <taxon>Actinomycetes</taxon>
        <taxon>Kitasatosporales</taxon>
        <taxon>Streptomycetaceae</taxon>
        <taxon>Streptacidiphilus</taxon>
    </lineage>
</organism>
<dbReference type="InterPro" id="IPR036249">
    <property type="entry name" value="Thioredoxin-like_sf"/>
</dbReference>
<evidence type="ECO:0000313" key="2">
    <source>
        <dbReference type="EMBL" id="MFC1406454.1"/>
    </source>
</evidence>
<evidence type="ECO:0000313" key="3">
    <source>
        <dbReference type="Proteomes" id="UP001592528"/>
    </source>
</evidence>
<proteinExistence type="predicted"/>
<dbReference type="SUPFAM" id="SSF52833">
    <property type="entry name" value="Thioredoxin-like"/>
    <property type="match status" value="1"/>
</dbReference>
<evidence type="ECO:0000259" key="1">
    <source>
        <dbReference type="Pfam" id="PF00578"/>
    </source>
</evidence>
<reference evidence="2 3" key="1">
    <citation type="submission" date="2024-09" db="EMBL/GenBank/DDBJ databases">
        <authorList>
            <person name="Lee S.D."/>
        </authorList>
    </citation>
    <scope>NUCLEOTIDE SEQUENCE [LARGE SCALE GENOMIC DNA]</scope>
    <source>
        <strain evidence="2 3">N1-5</strain>
    </source>
</reference>
<dbReference type="InterPro" id="IPR000866">
    <property type="entry name" value="AhpC/TSA"/>
</dbReference>
<keyword evidence="3" id="KW-1185">Reference proteome</keyword>
<keyword evidence="2" id="KW-0560">Oxidoreductase</keyword>
<protein>
    <submittedName>
        <fullName evidence="2">Peroxiredoxin family protein</fullName>
        <ecNumber evidence="2">1.11.1.24</ecNumber>
    </submittedName>
</protein>
<dbReference type="GO" id="GO:0140824">
    <property type="term" value="F:thioredoxin-dependent peroxiredoxin activity"/>
    <property type="evidence" value="ECO:0007669"/>
    <property type="project" value="UniProtKB-EC"/>
</dbReference>
<sequence>MRSDIVPGGTFPDYALPDHTGTVRSLSELQGQDPLILTLARGNYCPKEHRQHLELAENYAKIAVAYTQVVTIATDDHHTLQEFRASVGAQWPFLSDPERSVQQDLEIQEYTDPEHDPMIPHTLVLKPGLVIHSVYNGYWFWGRPSFQDLWHDLRTATAEIRPDWDPSSPGLREAWDAGDYSKFHGWDRRSPGAAAAGADADGRAV</sequence>
<name>A0ABV6UYA7_9ACTN</name>
<comment type="caution">
    <text evidence="2">The sequence shown here is derived from an EMBL/GenBank/DDBJ whole genome shotgun (WGS) entry which is preliminary data.</text>
</comment>
<accession>A0ABV6UYA7</accession>
<dbReference type="EMBL" id="JBHEZZ010000029">
    <property type="protein sequence ID" value="MFC1406454.1"/>
    <property type="molecule type" value="Genomic_DNA"/>
</dbReference>
<dbReference type="EC" id="1.11.1.24" evidence="2"/>
<dbReference type="RefSeq" id="WP_030260997.1">
    <property type="nucleotide sequence ID" value="NZ_JBHEZZ010000029.1"/>
</dbReference>
<dbReference type="Pfam" id="PF00578">
    <property type="entry name" value="AhpC-TSA"/>
    <property type="match status" value="1"/>
</dbReference>
<dbReference type="Proteomes" id="UP001592528">
    <property type="component" value="Unassembled WGS sequence"/>
</dbReference>
<feature type="domain" description="Alkyl hydroperoxide reductase subunit C/ Thiol specific antioxidant" evidence="1">
    <location>
        <begin position="8"/>
        <end position="130"/>
    </location>
</feature>
<gene>
    <name evidence="2" type="ORF">ACEZDJ_34680</name>
</gene>